<evidence type="ECO:0000313" key="1">
    <source>
        <dbReference type="EMBL" id="KAK1116688.1"/>
    </source>
</evidence>
<keyword evidence="2" id="KW-1185">Reference proteome</keyword>
<dbReference type="Proteomes" id="UP001177670">
    <property type="component" value="Unassembled WGS sequence"/>
</dbReference>
<name>A0AA40FD71_9HYME</name>
<sequence>MSGSKTWIPCGWHQRKQARRRGTNVKEEARFYVEWIDPAARSTLTAAHSACSCPPRGISRSYRDVITYEAMWPLSATNRPESGRPS</sequence>
<proteinExistence type="predicted"/>
<evidence type="ECO:0000313" key="2">
    <source>
        <dbReference type="Proteomes" id="UP001177670"/>
    </source>
</evidence>
<organism evidence="1 2">
    <name type="scientific">Melipona bicolor</name>
    <dbReference type="NCBI Taxonomy" id="60889"/>
    <lineage>
        <taxon>Eukaryota</taxon>
        <taxon>Metazoa</taxon>
        <taxon>Ecdysozoa</taxon>
        <taxon>Arthropoda</taxon>
        <taxon>Hexapoda</taxon>
        <taxon>Insecta</taxon>
        <taxon>Pterygota</taxon>
        <taxon>Neoptera</taxon>
        <taxon>Endopterygota</taxon>
        <taxon>Hymenoptera</taxon>
        <taxon>Apocrita</taxon>
        <taxon>Aculeata</taxon>
        <taxon>Apoidea</taxon>
        <taxon>Anthophila</taxon>
        <taxon>Apidae</taxon>
        <taxon>Melipona</taxon>
    </lineage>
</organism>
<gene>
    <name evidence="1" type="ORF">K0M31_018183</name>
</gene>
<accession>A0AA40FD71</accession>
<reference evidence="1" key="1">
    <citation type="submission" date="2021-10" db="EMBL/GenBank/DDBJ databases">
        <title>Melipona bicolor Genome sequencing and assembly.</title>
        <authorList>
            <person name="Araujo N.S."/>
            <person name="Arias M.C."/>
        </authorList>
    </citation>
    <scope>NUCLEOTIDE SEQUENCE</scope>
    <source>
        <strain evidence="1">USP_2M_L1-L4_2017</strain>
        <tissue evidence="1">Whole body</tissue>
    </source>
</reference>
<comment type="caution">
    <text evidence="1">The sequence shown here is derived from an EMBL/GenBank/DDBJ whole genome shotgun (WGS) entry which is preliminary data.</text>
</comment>
<protein>
    <submittedName>
        <fullName evidence="1">Uncharacterized protein</fullName>
    </submittedName>
</protein>
<dbReference type="EMBL" id="JAHYIQ010000065">
    <property type="protein sequence ID" value="KAK1116688.1"/>
    <property type="molecule type" value="Genomic_DNA"/>
</dbReference>
<dbReference type="AlphaFoldDB" id="A0AA40FD71"/>